<dbReference type="InterPro" id="IPR050339">
    <property type="entry name" value="CC_SR_Kinase"/>
</dbReference>
<dbReference type="AlphaFoldDB" id="A0A8K0RHA1"/>
<feature type="domain" description="Protein kinase" evidence="6">
    <location>
        <begin position="1"/>
        <end position="297"/>
    </location>
</feature>
<name>A0A8K0RHA1_9PLEO</name>
<dbReference type="Gene3D" id="1.10.510.10">
    <property type="entry name" value="Transferase(Phosphotransferase) domain 1"/>
    <property type="match status" value="1"/>
</dbReference>
<keyword evidence="2" id="KW-0547">Nucleotide-binding</keyword>
<dbReference type="CDD" id="cd00180">
    <property type="entry name" value="PKc"/>
    <property type="match status" value="1"/>
</dbReference>
<reference evidence="7" key="1">
    <citation type="journal article" date="2021" name="Nat. Commun.">
        <title>Genetic determinants of endophytism in the Arabidopsis root mycobiome.</title>
        <authorList>
            <person name="Mesny F."/>
            <person name="Miyauchi S."/>
            <person name="Thiergart T."/>
            <person name="Pickel B."/>
            <person name="Atanasova L."/>
            <person name="Karlsson M."/>
            <person name="Huettel B."/>
            <person name="Barry K.W."/>
            <person name="Haridas S."/>
            <person name="Chen C."/>
            <person name="Bauer D."/>
            <person name="Andreopoulos W."/>
            <person name="Pangilinan J."/>
            <person name="LaButti K."/>
            <person name="Riley R."/>
            <person name="Lipzen A."/>
            <person name="Clum A."/>
            <person name="Drula E."/>
            <person name="Henrissat B."/>
            <person name="Kohler A."/>
            <person name="Grigoriev I.V."/>
            <person name="Martin F.M."/>
            <person name="Hacquard S."/>
        </authorList>
    </citation>
    <scope>NUCLEOTIDE SEQUENCE</scope>
    <source>
        <strain evidence="7">MPI-SDFR-AT-0120</strain>
    </source>
</reference>
<dbReference type="SUPFAM" id="SSF56112">
    <property type="entry name" value="Protein kinase-like (PK-like)"/>
    <property type="match status" value="1"/>
</dbReference>
<evidence type="ECO:0000313" key="7">
    <source>
        <dbReference type="EMBL" id="KAH7094940.1"/>
    </source>
</evidence>
<evidence type="ECO:0000256" key="2">
    <source>
        <dbReference type="ARBA" id="ARBA00022741"/>
    </source>
</evidence>
<dbReference type="InterPro" id="IPR000719">
    <property type="entry name" value="Prot_kinase_dom"/>
</dbReference>
<organism evidence="7 8">
    <name type="scientific">Paraphoma chrysanthemicola</name>
    <dbReference type="NCBI Taxonomy" id="798071"/>
    <lineage>
        <taxon>Eukaryota</taxon>
        <taxon>Fungi</taxon>
        <taxon>Dikarya</taxon>
        <taxon>Ascomycota</taxon>
        <taxon>Pezizomycotina</taxon>
        <taxon>Dothideomycetes</taxon>
        <taxon>Pleosporomycetidae</taxon>
        <taxon>Pleosporales</taxon>
        <taxon>Pleosporineae</taxon>
        <taxon>Phaeosphaeriaceae</taxon>
        <taxon>Paraphoma</taxon>
    </lineage>
</organism>
<gene>
    <name evidence="7" type="ORF">FB567DRAFT_543333</name>
</gene>
<dbReference type="Pfam" id="PF00069">
    <property type="entry name" value="Pkinase"/>
    <property type="match status" value="1"/>
</dbReference>
<accession>A0A8K0RHA1</accession>
<dbReference type="GO" id="GO:0005634">
    <property type="term" value="C:nucleus"/>
    <property type="evidence" value="ECO:0007669"/>
    <property type="project" value="TreeGrafter"/>
</dbReference>
<keyword evidence="1" id="KW-0808">Transferase</keyword>
<proteinExistence type="inferred from homology"/>
<dbReference type="OrthoDB" id="5986190at2759"/>
<dbReference type="SMART" id="SM00220">
    <property type="entry name" value="S_TKc"/>
    <property type="match status" value="1"/>
</dbReference>
<comment type="similarity">
    <text evidence="5">Belongs to the protein kinase superfamily. Ser/Thr protein kinase family. GCN2 subfamily.</text>
</comment>
<comment type="caution">
    <text evidence="7">The sequence shown here is derived from an EMBL/GenBank/DDBJ whole genome shotgun (WGS) entry which is preliminary data.</text>
</comment>
<evidence type="ECO:0000256" key="4">
    <source>
        <dbReference type="ARBA" id="ARBA00022840"/>
    </source>
</evidence>
<dbReference type="PANTHER" id="PTHR11042">
    <property type="entry name" value="EUKARYOTIC TRANSLATION INITIATION FACTOR 2-ALPHA KINASE EIF2-ALPHA KINASE -RELATED"/>
    <property type="match status" value="1"/>
</dbReference>
<evidence type="ECO:0000313" key="8">
    <source>
        <dbReference type="Proteomes" id="UP000813461"/>
    </source>
</evidence>
<evidence type="ECO:0000259" key="6">
    <source>
        <dbReference type="PROSITE" id="PS50011"/>
    </source>
</evidence>
<keyword evidence="8" id="KW-1185">Reference proteome</keyword>
<evidence type="ECO:0000256" key="1">
    <source>
        <dbReference type="ARBA" id="ARBA00022679"/>
    </source>
</evidence>
<dbReference type="PROSITE" id="PS00108">
    <property type="entry name" value="PROTEIN_KINASE_ST"/>
    <property type="match status" value="1"/>
</dbReference>
<keyword evidence="4" id="KW-0067">ATP-binding</keyword>
<sequence length="382" mass="43409">MVQTQISRFARKIFDERCIPTDAVKEWVHHLHANDLNHNNLMEAFAAFHHGSYFFIVLELAQCTLSDFLNGSDKVQFSSQELWTQAQGLASGLAYLHGRKVKGGRQENETLYHLDLKPSNILIVNNTMKISDFGLSDYKEFPRMSESILVGDSKHAGVRVYAPPSRAGPESDRYDVYSLATILSEIASYDVGKTDRVVKYRKSRKCDGQSNEGSIHFYYSTTGKTKQSVLEEHRKILQAVEESTASLAETELDRWQEAFYHLSLFELLEQMLHVSEAERPTALEAVSKLDSQIHQASRALRGSEPYAIDIWESTVKGTVPVTAKPPDVAWDCRLRASINGEHCGLWLYPDEHDFTIKLRQFLFDRGIEQTVEHGLHALYKPS</sequence>
<dbReference type="GO" id="GO:0005524">
    <property type="term" value="F:ATP binding"/>
    <property type="evidence" value="ECO:0007669"/>
    <property type="project" value="UniProtKB-KW"/>
</dbReference>
<evidence type="ECO:0000256" key="5">
    <source>
        <dbReference type="ARBA" id="ARBA00037982"/>
    </source>
</evidence>
<dbReference type="GO" id="GO:0005737">
    <property type="term" value="C:cytoplasm"/>
    <property type="evidence" value="ECO:0007669"/>
    <property type="project" value="TreeGrafter"/>
</dbReference>
<keyword evidence="3 7" id="KW-0418">Kinase</keyword>
<dbReference type="PROSITE" id="PS50011">
    <property type="entry name" value="PROTEIN_KINASE_DOM"/>
    <property type="match status" value="1"/>
</dbReference>
<dbReference type="Proteomes" id="UP000813461">
    <property type="component" value="Unassembled WGS sequence"/>
</dbReference>
<protein>
    <submittedName>
        <fullName evidence="7">Kinase-like domain-containing protein</fullName>
    </submittedName>
</protein>
<dbReference type="InterPro" id="IPR008271">
    <property type="entry name" value="Ser/Thr_kinase_AS"/>
</dbReference>
<evidence type="ECO:0000256" key="3">
    <source>
        <dbReference type="ARBA" id="ARBA00022777"/>
    </source>
</evidence>
<dbReference type="GO" id="GO:0004672">
    <property type="term" value="F:protein kinase activity"/>
    <property type="evidence" value="ECO:0007669"/>
    <property type="project" value="InterPro"/>
</dbReference>
<dbReference type="EMBL" id="JAGMVJ010000001">
    <property type="protein sequence ID" value="KAH7094940.1"/>
    <property type="molecule type" value="Genomic_DNA"/>
</dbReference>
<dbReference type="InterPro" id="IPR011009">
    <property type="entry name" value="Kinase-like_dom_sf"/>
</dbReference>